<organism evidence="2">
    <name type="scientific">marine metagenome</name>
    <dbReference type="NCBI Taxonomy" id="408172"/>
    <lineage>
        <taxon>unclassified sequences</taxon>
        <taxon>metagenomes</taxon>
        <taxon>ecological metagenomes</taxon>
    </lineage>
</organism>
<dbReference type="PANTHER" id="PTHR10458:SF22">
    <property type="entry name" value="PEPTIDE DEFORMYLASE"/>
    <property type="match status" value="1"/>
</dbReference>
<dbReference type="Pfam" id="PF01327">
    <property type="entry name" value="Pep_deformylase"/>
    <property type="match status" value="1"/>
</dbReference>
<proteinExistence type="inferred from homology"/>
<dbReference type="AlphaFoldDB" id="A0A382MZ75"/>
<evidence type="ECO:0000256" key="1">
    <source>
        <dbReference type="ARBA" id="ARBA00010759"/>
    </source>
</evidence>
<dbReference type="GO" id="GO:0042586">
    <property type="term" value="F:peptide deformylase activity"/>
    <property type="evidence" value="ECO:0007669"/>
    <property type="project" value="InterPro"/>
</dbReference>
<comment type="similarity">
    <text evidence="1">Belongs to the polypeptide deformylase family.</text>
</comment>
<name>A0A382MZ75_9ZZZZ</name>
<feature type="non-terminal residue" evidence="2">
    <location>
        <position position="102"/>
    </location>
</feature>
<sequence>MEVIKYGDPILRRKCQTVKNFKELQTLIDDMFDTMYEESGIGLAANQVGVDLNLFIIDISDIEEEGENIHVYINGEIIGSAGESWFEEGCLSIPDVRLDIKR</sequence>
<dbReference type="PRINTS" id="PR01576">
    <property type="entry name" value="PDEFORMYLASE"/>
</dbReference>
<accession>A0A382MZ75</accession>
<evidence type="ECO:0000313" key="2">
    <source>
        <dbReference type="EMBL" id="SVC52772.1"/>
    </source>
</evidence>
<dbReference type="PANTHER" id="PTHR10458">
    <property type="entry name" value="PEPTIDE DEFORMYLASE"/>
    <property type="match status" value="1"/>
</dbReference>
<dbReference type="CDD" id="cd00487">
    <property type="entry name" value="Pep_deformylase"/>
    <property type="match status" value="1"/>
</dbReference>
<gene>
    <name evidence="2" type="ORF">METZ01_LOCUS305626</name>
</gene>
<dbReference type="InterPro" id="IPR036821">
    <property type="entry name" value="Peptide_deformylase_sf"/>
</dbReference>
<reference evidence="2" key="1">
    <citation type="submission" date="2018-05" db="EMBL/GenBank/DDBJ databases">
        <authorList>
            <person name="Lanie J.A."/>
            <person name="Ng W.-L."/>
            <person name="Kazmierczak K.M."/>
            <person name="Andrzejewski T.M."/>
            <person name="Davidsen T.M."/>
            <person name="Wayne K.J."/>
            <person name="Tettelin H."/>
            <person name="Glass J.I."/>
            <person name="Rusch D."/>
            <person name="Podicherti R."/>
            <person name="Tsui H.-C.T."/>
            <person name="Winkler M.E."/>
        </authorList>
    </citation>
    <scope>NUCLEOTIDE SEQUENCE</scope>
</reference>
<dbReference type="SUPFAM" id="SSF56420">
    <property type="entry name" value="Peptide deformylase"/>
    <property type="match status" value="1"/>
</dbReference>
<evidence type="ECO:0008006" key="3">
    <source>
        <dbReference type="Google" id="ProtNLM"/>
    </source>
</evidence>
<dbReference type="Gene3D" id="3.90.45.10">
    <property type="entry name" value="Peptide deformylase"/>
    <property type="match status" value="1"/>
</dbReference>
<protein>
    <recommendedName>
        <fullName evidence="3">Peptide deformylase</fullName>
    </recommendedName>
</protein>
<dbReference type="EMBL" id="UINC01096135">
    <property type="protein sequence ID" value="SVC52772.1"/>
    <property type="molecule type" value="Genomic_DNA"/>
</dbReference>
<dbReference type="InterPro" id="IPR023635">
    <property type="entry name" value="Peptide_deformylase"/>
</dbReference>